<feature type="compositionally biased region" description="Low complexity" evidence="1">
    <location>
        <begin position="673"/>
        <end position="693"/>
    </location>
</feature>
<feature type="region of interest" description="Disordered" evidence="1">
    <location>
        <begin position="431"/>
        <end position="455"/>
    </location>
</feature>
<comment type="caution">
    <text evidence="3">The sequence shown here is derived from an EMBL/GenBank/DDBJ whole genome shotgun (WGS) entry which is preliminary data.</text>
</comment>
<dbReference type="Proteomes" id="UP000790347">
    <property type="component" value="Unassembled WGS sequence"/>
</dbReference>
<feature type="region of interest" description="Disordered" evidence="1">
    <location>
        <begin position="846"/>
        <end position="967"/>
    </location>
</feature>
<organism evidence="3 4">
    <name type="scientific">Dermatophagoides farinae</name>
    <name type="common">American house dust mite</name>
    <dbReference type="NCBI Taxonomy" id="6954"/>
    <lineage>
        <taxon>Eukaryota</taxon>
        <taxon>Metazoa</taxon>
        <taxon>Ecdysozoa</taxon>
        <taxon>Arthropoda</taxon>
        <taxon>Chelicerata</taxon>
        <taxon>Arachnida</taxon>
        <taxon>Acari</taxon>
        <taxon>Acariformes</taxon>
        <taxon>Sarcoptiformes</taxon>
        <taxon>Astigmata</taxon>
        <taxon>Psoroptidia</taxon>
        <taxon>Analgoidea</taxon>
        <taxon>Pyroglyphidae</taxon>
        <taxon>Dermatophagoidinae</taxon>
        <taxon>Dermatophagoides</taxon>
    </lineage>
</organism>
<gene>
    <name evidence="3" type="ORF">DERF_006391</name>
</gene>
<evidence type="ECO:0000256" key="1">
    <source>
        <dbReference type="SAM" id="MobiDB-lite"/>
    </source>
</evidence>
<dbReference type="EMBL" id="ASGP02000002">
    <property type="protein sequence ID" value="KAH9522833.1"/>
    <property type="molecule type" value="Genomic_DNA"/>
</dbReference>
<feature type="compositionally biased region" description="Polar residues" evidence="1">
    <location>
        <begin position="955"/>
        <end position="967"/>
    </location>
</feature>
<feature type="region of interest" description="Disordered" evidence="1">
    <location>
        <begin position="28"/>
        <end position="111"/>
    </location>
</feature>
<feature type="region of interest" description="Disordered" evidence="1">
    <location>
        <begin position="381"/>
        <end position="401"/>
    </location>
</feature>
<dbReference type="AlphaFoldDB" id="A0A922L832"/>
<feature type="compositionally biased region" description="Polar residues" evidence="1">
    <location>
        <begin position="75"/>
        <end position="87"/>
    </location>
</feature>
<feature type="compositionally biased region" description="Low complexity" evidence="1">
    <location>
        <begin position="912"/>
        <end position="927"/>
    </location>
</feature>
<feature type="compositionally biased region" description="Low complexity" evidence="1">
    <location>
        <begin position="431"/>
        <end position="453"/>
    </location>
</feature>
<feature type="region of interest" description="Disordered" evidence="1">
    <location>
        <begin position="548"/>
        <end position="594"/>
    </location>
</feature>
<feature type="chain" id="PRO_5037387863" evidence="2">
    <location>
        <begin position="23"/>
        <end position="1042"/>
    </location>
</feature>
<feature type="compositionally biased region" description="Basic and acidic residues" evidence="1">
    <location>
        <begin position="52"/>
        <end position="63"/>
    </location>
</feature>
<reference evidence="3" key="2">
    <citation type="journal article" date="2022" name="Res Sq">
        <title>Comparative Genomics Reveals Insights into the Divergent Evolution of Astigmatic Mites and Household Pest Adaptations.</title>
        <authorList>
            <person name="Xiong Q."/>
            <person name="Wan A.T.-Y."/>
            <person name="Liu X.-Y."/>
            <person name="Fung C.S.-H."/>
            <person name="Xiao X."/>
            <person name="Malainual N."/>
            <person name="Hou J."/>
            <person name="Wang L."/>
            <person name="Wang M."/>
            <person name="Yang K."/>
            <person name="Cui Y."/>
            <person name="Leung E."/>
            <person name="Nong W."/>
            <person name="Shin S.-K."/>
            <person name="Au S."/>
            <person name="Jeong K.Y."/>
            <person name="Chew F.T."/>
            <person name="Hui J."/>
            <person name="Leung T.F."/>
            <person name="Tungtrongchitr A."/>
            <person name="Zhong N."/>
            <person name="Liu Z."/>
            <person name="Tsui S."/>
        </authorList>
    </citation>
    <scope>NUCLEOTIDE SEQUENCE</scope>
    <source>
        <strain evidence="3">Derf</strain>
        <tissue evidence="3">Whole organism</tissue>
    </source>
</reference>
<name>A0A922L832_DERFA</name>
<feature type="compositionally biased region" description="Low complexity" evidence="1">
    <location>
        <begin position="556"/>
        <end position="574"/>
    </location>
</feature>
<feature type="compositionally biased region" description="Polar residues" evidence="1">
    <location>
        <begin position="96"/>
        <end position="109"/>
    </location>
</feature>
<feature type="region of interest" description="Disordered" evidence="1">
    <location>
        <begin position="659"/>
        <end position="738"/>
    </location>
</feature>
<feature type="region of interest" description="Disordered" evidence="1">
    <location>
        <begin position="809"/>
        <end position="828"/>
    </location>
</feature>
<feature type="signal peptide" evidence="2">
    <location>
        <begin position="1"/>
        <end position="22"/>
    </location>
</feature>
<evidence type="ECO:0000313" key="3">
    <source>
        <dbReference type="EMBL" id="KAH9522833.1"/>
    </source>
</evidence>
<evidence type="ECO:0000256" key="2">
    <source>
        <dbReference type="SAM" id="SignalP"/>
    </source>
</evidence>
<sequence length="1042" mass="114889">MASKQNIIIILMIVSLINLSIAINNHNNDETSTIPSSSSSTTTTKTTIMNDGHQHQHNHDHDHQHHHHHNHHQSDQIASSSDQVMDETSNDKSRESSSVTKPQQRTGSVQPMAEALRSGSNNNHNNNVVESTNSQRLLQLLRSTEPGQFIPITNREVGEGHVTMIGYTTPIVKVGDPIPIEQYLREQRLIHDRNQQQQPHQQSIQTVSSNVPQLIPASPTSQEEFARILQRLSQNIHNPNYVQNSSPLVTESSLTNSAQESTDIPLRLVFTPNPSVPQQRQQFVDARGTLFTLNDVNGIASGTQSQIQPVTRPEQANTIDATSKLLNIQDGNSIIVDNTANGFQSGIPDFLIRGAAQLDAQLAQHEQQLTASSGSQQQQQQQLSLQLQQHPVEQQQQQQQFVQPLEKPRPFVVMKPGFRNNQKLLHQIQIEHQQQQQPQTNGISSSQSTSESENPFLRFNPLIGGQLLRAPHHHHGVQIQTQSHVNPVPGSSPAFFQHFSAQLPVGQPLFHPIQAVSRVTGGNVGSSQNLGQAHSSFLRSATQSFPPLTPSGGFLSTGSQQQSPSSSTSLIQHSAPQPSTSSFLTGSNTVSQSMPQPFHVAKKQTVQVETVEGPPSSTVDTKAELQNQIKHILASSPNLSEDSRARHREAIFKAVHSLVEPTDSSSSHHHQQPQHQSTDSSSLSSPVPRSPSSNIDSTNRFSGFEPFHPKSTPFNFPVSQTQSLSGAPQRLSSTSRQLGVTPSTLAVLGGPSPGSSSSSAQFQQAANVGQIRRPSQIQMEQFTLPPIQPSGKLPLNLLSRYPSLLPGFQPPMLSSQADTGKQDQTNEQKIQTQIQAFLQQHDPQRLQLTQQQQSQQPTLSQEFPGGSFIINQPMFGQPQSQQEHLNSNQRFQQQQNGQHMAKIRLAPGLMLSSDDSTSSSSGQSNSQRQIHTQEGGITITRGKPIPIPPEANRISVATPTDNNENNNLRFHVNSMQASQQQPHHNHQFHNHHPHHNRFQTFQSEASMMTPKLSTREFSEWWKERAVAPSDIASLTMLTQLPA</sequence>
<proteinExistence type="predicted"/>
<feature type="compositionally biased region" description="Low complexity" evidence="1">
    <location>
        <begin position="31"/>
        <end position="47"/>
    </location>
</feature>
<feature type="compositionally biased region" description="Low complexity" evidence="1">
    <location>
        <begin position="886"/>
        <end position="898"/>
    </location>
</feature>
<accession>A0A922L832</accession>
<feature type="compositionally biased region" description="Polar residues" evidence="1">
    <location>
        <begin position="575"/>
        <end position="594"/>
    </location>
</feature>
<feature type="compositionally biased region" description="Low complexity" evidence="1">
    <location>
        <begin position="846"/>
        <end position="861"/>
    </location>
</feature>
<feature type="compositionally biased region" description="Polar residues" evidence="1">
    <location>
        <begin position="712"/>
        <end position="738"/>
    </location>
</feature>
<protein>
    <submittedName>
        <fullName evidence="3">Uncharacterized protein</fullName>
    </submittedName>
</protein>
<keyword evidence="4" id="KW-1185">Reference proteome</keyword>
<evidence type="ECO:0000313" key="4">
    <source>
        <dbReference type="Proteomes" id="UP000790347"/>
    </source>
</evidence>
<keyword evidence="2" id="KW-0732">Signal</keyword>
<reference evidence="3" key="1">
    <citation type="submission" date="2013-05" db="EMBL/GenBank/DDBJ databases">
        <authorList>
            <person name="Yim A.K.Y."/>
            <person name="Chan T.F."/>
            <person name="Ji K.M."/>
            <person name="Liu X.Y."/>
            <person name="Zhou J.W."/>
            <person name="Li R.Q."/>
            <person name="Yang K.Y."/>
            <person name="Li J."/>
            <person name="Li M."/>
            <person name="Law P.T.W."/>
            <person name="Wu Y.L."/>
            <person name="Cai Z.L."/>
            <person name="Qin H."/>
            <person name="Bao Y."/>
            <person name="Leung R.K.K."/>
            <person name="Ng P.K.S."/>
            <person name="Zou J."/>
            <person name="Zhong X.J."/>
            <person name="Ran P.X."/>
            <person name="Zhong N.S."/>
            <person name="Liu Z.G."/>
            <person name="Tsui S.K.W."/>
        </authorList>
    </citation>
    <scope>NUCLEOTIDE SEQUENCE</scope>
    <source>
        <strain evidence="3">Derf</strain>
        <tissue evidence="3">Whole organism</tissue>
    </source>
</reference>